<comment type="function">
    <text evidence="6">Ovomucin, the glycoprotein responsible for the gel properties of egg white, is composed for 2 subunits, alpha-ovomucin/MUC5B and beta-ovomucin/MUC6.</text>
</comment>
<feature type="non-terminal residue" evidence="11">
    <location>
        <position position="1"/>
    </location>
</feature>
<dbReference type="SUPFAM" id="SSF57567">
    <property type="entry name" value="Serine protease inhibitors"/>
    <property type="match status" value="3"/>
</dbReference>
<feature type="compositionally biased region" description="Low complexity" evidence="8">
    <location>
        <begin position="1578"/>
        <end position="1611"/>
    </location>
</feature>
<dbReference type="SMART" id="SM00215">
    <property type="entry name" value="VWC_out"/>
    <property type="match status" value="1"/>
</dbReference>
<evidence type="ECO:0000259" key="10">
    <source>
        <dbReference type="PROSITE" id="PS51233"/>
    </source>
</evidence>
<comment type="subcellular location">
    <subcellularLocation>
        <location evidence="1">Secreted</location>
    </subcellularLocation>
</comment>
<organism evidence="11 12">
    <name type="scientific">Crypturellus undulatus</name>
    <dbReference type="NCBI Taxonomy" id="48396"/>
    <lineage>
        <taxon>Eukaryota</taxon>
        <taxon>Metazoa</taxon>
        <taxon>Chordata</taxon>
        <taxon>Craniata</taxon>
        <taxon>Vertebrata</taxon>
        <taxon>Euteleostomi</taxon>
        <taxon>Archelosauria</taxon>
        <taxon>Archosauria</taxon>
        <taxon>Dinosauria</taxon>
        <taxon>Saurischia</taxon>
        <taxon>Theropoda</taxon>
        <taxon>Coelurosauria</taxon>
        <taxon>Aves</taxon>
        <taxon>Palaeognathae</taxon>
        <taxon>Tinamiformes</taxon>
        <taxon>Tinamidae</taxon>
        <taxon>Crypturellus</taxon>
    </lineage>
</organism>
<feature type="compositionally biased region" description="Low complexity" evidence="8">
    <location>
        <begin position="2315"/>
        <end position="2340"/>
    </location>
</feature>
<dbReference type="InterPro" id="IPR014853">
    <property type="entry name" value="VWF/SSPO/ZAN-like_Cys-rich_dom"/>
</dbReference>
<dbReference type="InterPro" id="IPR036084">
    <property type="entry name" value="Ser_inhib-like_sf"/>
</dbReference>
<evidence type="ECO:0000256" key="7">
    <source>
        <dbReference type="PROSITE-ProRule" id="PRU00039"/>
    </source>
</evidence>
<feature type="domain" description="VWFD" evidence="10">
    <location>
        <begin position="10"/>
        <end position="236"/>
    </location>
</feature>
<keyword evidence="12" id="KW-1185">Reference proteome</keyword>
<dbReference type="GO" id="GO:0030299">
    <property type="term" value="P:intestinal cholesterol absorption"/>
    <property type="evidence" value="ECO:0007669"/>
    <property type="project" value="UniProtKB-ARBA"/>
</dbReference>
<feature type="compositionally biased region" description="Low complexity" evidence="8">
    <location>
        <begin position="1472"/>
        <end position="1568"/>
    </location>
</feature>
<dbReference type="InterPro" id="IPR001007">
    <property type="entry name" value="VWF_dom"/>
</dbReference>
<evidence type="ECO:0000256" key="5">
    <source>
        <dbReference type="ARBA" id="ARBA00023180"/>
    </source>
</evidence>
<dbReference type="PROSITE" id="PS01225">
    <property type="entry name" value="CTCK_2"/>
    <property type="match status" value="1"/>
</dbReference>
<protein>
    <submittedName>
        <fullName evidence="11">MUC6 protein</fullName>
    </submittedName>
</protein>
<gene>
    <name evidence="11" type="primary">Muc6</name>
    <name evidence="11" type="ORF">CRYUND_R02418</name>
</gene>
<feature type="compositionally biased region" description="Low complexity" evidence="8">
    <location>
        <begin position="2351"/>
        <end position="2380"/>
    </location>
</feature>
<feature type="domain" description="CTCK" evidence="9">
    <location>
        <begin position="2636"/>
        <end position="2725"/>
    </location>
</feature>
<feature type="compositionally biased region" description="Low complexity" evidence="8">
    <location>
        <begin position="1783"/>
        <end position="2026"/>
    </location>
</feature>
<evidence type="ECO:0000256" key="1">
    <source>
        <dbReference type="ARBA" id="ARBA00004613"/>
    </source>
</evidence>
<evidence type="ECO:0000256" key="2">
    <source>
        <dbReference type="ARBA" id="ARBA00022525"/>
    </source>
</evidence>
<dbReference type="Gene3D" id="2.10.25.10">
    <property type="entry name" value="Laminin"/>
    <property type="match status" value="3"/>
</dbReference>
<keyword evidence="4" id="KW-1015">Disulfide bond</keyword>
<feature type="compositionally biased region" description="Low complexity" evidence="8">
    <location>
        <begin position="1744"/>
        <end position="1769"/>
    </location>
</feature>
<dbReference type="GO" id="GO:0031012">
    <property type="term" value="C:extracellular matrix"/>
    <property type="evidence" value="ECO:0007669"/>
    <property type="project" value="TreeGrafter"/>
</dbReference>
<dbReference type="InterPro" id="IPR001846">
    <property type="entry name" value="VWF_type-D"/>
</dbReference>
<dbReference type="Pfam" id="PF08742">
    <property type="entry name" value="C8"/>
    <property type="match status" value="3"/>
</dbReference>
<evidence type="ECO:0000256" key="8">
    <source>
        <dbReference type="SAM" id="MobiDB-lite"/>
    </source>
</evidence>
<comment type="caution">
    <text evidence="7">Lacks conserved residue(s) required for the propagation of feature annotation.</text>
</comment>
<keyword evidence="3" id="KW-0677">Repeat</keyword>
<feature type="compositionally biased region" description="Polar residues" evidence="8">
    <location>
        <begin position="1309"/>
        <end position="1323"/>
    </location>
</feature>
<feature type="compositionally biased region" description="Low complexity" evidence="8">
    <location>
        <begin position="2244"/>
        <end position="2307"/>
    </location>
</feature>
<sequence length="2726" mass="292733">FFTSVVLGKDSCSTWGGGHFSTFDKYQYDFTGTCNYIFATVCDETSPDFNIQFRRGLNKKIARIIIELGPSVITVEKGSISVRSVGIIKLPYTSNGIQIAPFGRNIRLVAKMMEMELVVMWNNDDYLMVRHKPEICALLKSIMSQNSIISFSIFFQVLRIFPWKRIQILFFIQSKKHSSYYCFQVLTEKKYMGKTCGMCGNYDGQGLNDFMNEGKLLDTYKFAALQKMDDPSEICLSEEISISAIRHKKYVMICSQLLNLVSPTCSVPKEGFIVRCQLDMQDCSEPGQNNCTCSTLSEYSRQCAMSHQMVFNWRNENFCSVGKCSGNQIYEECGSPCIKTCSNPEYSCSSHCTYGCFCPEGTVLDDISKNRTCVHIKQCPCSLNGKVYAPGETMKAACRTCQCTMGQWNCIELPCPGRCSLEGGSFVTTFDSRSYRFHGVCTYILMKSSSLPHSGTLMAVYGKSGYSHSETSLSAIIYLSTKDKIVISQNELLTDDDELKRLPYRSGDITIFKQSSVYIQMHTTFGLELVVQTSPVFQAYVKVGPQFKGRTLGLCGNYNGDTTDDFMTSMDINEGTASLFVDSWRAGNCQPALERDTDPCAMSQLNKISAETHCSILTKKGTVFEKCHAVVNPIPFYKRCVYQACNYEETFPYICSALGSYARTCSSMGLILENWRNSMDNCTITCTGNQTFSYNAQACDRTCLSLSNRALECHPTDIPIEGCHCPKGTYLNHKNECVRKSHCPCYLEDRKYILPDQSTITGGITCYCVNGRLSCTGKPQNPAESCKAPKKYVSCSDSLENKYGATCAPTCQMLATGIECVPTRCESGCVCTNGLYENLDGRCVPAEECPCEYGGLAYGKDEQIQTECEICTCTRGKWKCVQKSRCSSTCNLYGEGHITTFDGQRFVFDGNCEYILAMDGCSVNKPVSSFKIVTENVICGKSGVTCSRSISIYLGNLTFVLRDKTFSVSGENPLVRYKVKKNVLHLMFDIVIPGKYNMTLIWNKHMNFFIKISRETQETICGLCGNYNGNMKDDFETRSKYVASNELEFVNSWKENPLCGDVYFVVDPCSKNPYRKAWAERTCSIINSQVFSACHNKVNRIPYYEACVRDSCGCDIGGDCECMCDAIAVYAMACLDKGLCIDWRTPEFCPVYCDYYNSHKKSGSVDSYSYDYSSDNCTWHYRPCNCPNQNYKYVNIEGCYNCSHDEYFDHEKGQCMPCVTTGSTSVPTSMTTLPTAPTTSAAIISTETTIPTITSKITITRTSSALPLVTIKSTTVNELITHIIFPTSKEQTTSVFVTPAMTTTIATPSVTPSTKRTTVTELQPTSTASSTTPSTETEKVRFTTLPITTTIRRKTTTSIPTHATSHVATFTKPKLTTRGKYHLFISTELVYQEVHCPFFPLCASQDSECPISTFLVMASQRVLSAGSTACFMCTSFPAAVTLEKASVPYPVTWKTTQAISTTSTFKTSVSRATSPEVSLTTTTPVPSTPHSTSASSTPLSTHVPFAAPSTTTVPPVTTERTTPATSTTSTSKTSLSRATSPEVPLTTTAPVPSTPHSTSASSTPLSTHVPFAAPSTVSTKFPTTTRPKPTPTTLTSTASPSTTSVSTETLPAVSSAPTTARTSTLPPSVSSPSSTPLIPSHPGESGCSDHLALLLLLVPLLQSWCTLLPTATTPKKTTVPPVTTERTTPATSTTSTSKTSLSRATSPEVPLTTTTPVPSTPHSTSASSTPLSTHAPFAAPSTVSTKFPTTTRPKPTPTTLTSTASPSTTRVSTETLPAVSSAPTTARTSLLPSSASSPSSTLSSTPLSPSHPATVTHKKTTVPPVTTERTTPATSTTSTSKTSVSRVTSTEVPLTTTTPVPSTPRSTSASSTPLSTHTPFAAPSTVSTKSPTTTRPKPTPTTLTSTASPSTTSVSTETLPAVSSVPSTARTSPLPSSTSSPYSTVSSTPLSPSHPGKSDSSTTPKKTTVPPVTTERTTPATSTTSTSKTSVSKATSPEVPLTTTTLVPSTPRSTSASSTPLSTHAPFAAPSTVSTKFPTTTRPKPTPTTLTSTASPSTTRVSTETLPAVSTAPSTARTSPLPSSASSPSSTLSSTPLSPSHPGESDSSTSPEVPLTMTTPVPSTPHSTSASSTPLSTHVPFAVPSTVSTKFPTITRPQPTPTTLTSTASPSTTRVSTETLPAVSTAPSTARTSTLPSSASSLSSTLSSTPLSPSHPGSTDHLILFPSILLPCYSCCVLLPTATTPKKTTVPPVTTERTTTATSTTSTSKTSMSRATSTEVPLTTTTPVPSTPHSTSASSTPLSTHTPFAAPSTVSTKFPTTTRPKPTPTTLTSTASPSTTRVSTETLPAVSTAPSTARTSTLPPSASSPSSTLSSTPLSPSHPGDYLLGQLMASLCFCLLPHCCQSWCIFLLTATTPKKTTVPPVTTERTTPATSTTSTSKTSLSRATSPEVPLTMTTPVPSTPHSTSASSTPLSTHVPFAAPSTVSTKFPTTTRPRPTSPTLPPSTLMFRTSTTSFPSPPNTTSFSTSHIRTSSVVIPTTISAKSAPHTPSVLPTTVTFAPTVTFTSASTEIPYVERTSLQTTTATTTRTTSFPSFTSKLTTSSAPARSITMPPGIHLLYNFLYYFFFLHLTEICREVEYEEEITYKGCSANVTLVRCEGSCPSSAKLNVENMMMTTVCGCCMPLTLQKKELQLPCHDPDNPGKRLITEITVFGGCVCDFDSCIH</sequence>
<dbReference type="Proteomes" id="UP000534426">
    <property type="component" value="Unassembled WGS sequence"/>
</dbReference>
<evidence type="ECO:0000313" key="11">
    <source>
        <dbReference type="EMBL" id="NWJ05191.1"/>
    </source>
</evidence>
<feature type="region of interest" description="Disordered" evidence="8">
    <location>
        <begin position="1464"/>
        <end position="1645"/>
    </location>
</feature>
<feature type="region of interest" description="Disordered" evidence="8">
    <location>
        <begin position="1671"/>
        <end position="2137"/>
    </location>
</feature>
<dbReference type="PANTHER" id="PTHR11339:SF264">
    <property type="entry name" value="MUCIN-6"/>
    <property type="match status" value="1"/>
</dbReference>
<dbReference type="SMART" id="SM00041">
    <property type="entry name" value="CT"/>
    <property type="match status" value="1"/>
</dbReference>
<dbReference type="InterPro" id="IPR050780">
    <property type="entry name" value="Mucin_vWF_Thrombospondin_sf"/>
</dbReference>
<feature type="domain" description="VWFD" evidence="10">
    <location>
        <begin position="417"/>
        <end position="601"/>
    </location>
</feature>
<dbReference type="SMART" id="SM00832">
    <property type="entry name" value="C8"/>
    <property type="match status" value="3"/>
</dbReference>
<reference evidence="11 12" key="1">
    <citation type="submission" date="2019-09" db="EMBL/GenBank/DDBJ databases">
        <title>Bird 10,000 Genomes (B10K) Project - Family phase.</title>
        <authorList>
            <person name="Zhang G."/>
        </authorList>
    </citation>
    <scope>NUCLEOTIDE SEQUENCE [LARGE SCALE GENOMIC DNA]</scope>
    <source>
        <strain evidence="11">B10K-MSB-37135</strain>
        <tissue evidence="11">Heart</tissue>
    </source>
</reference>
<feature type="non-terminal residue" evidence="11">
    <location>
        <position position="2726"/>
    </location>
</feature>
<accession>A0A7K4LKK2</accession>
<feature type="region of interest" description="Disordered" evidence="8">
    <location>
        <begin position="1309"/>
        <end position="1339"/>
    </location>
</feature>
<dbReference type="GO" id="GO:0042632">
    <property type="term" value="P:cholesterol homeostasis"/>
    <property type="evidence" value="ECO:0007669"/>
    <property type="project" value="UniProtKB-ARBA"/>
</dbReference>
<dbReference type="CDD" id="cd19941">
    <property type="entry name" value="TIL"/>
    <property type="match status" value="3"/>
</dbReference>
<evidence type="ECO:0000256" key="6">
    <source>
        <dbReference type="ARBA" id="ARBA00054401"/>
    </source>
</evidence>
<comment type="caution">
    <text evidence="11">The sequence shown here is derived from an EMBL/GenBank/DDBJ whole genome shotgun (WGS) entry which is preliminary data.</text>
</comment>
<dbReference type="EMBL" id="VWPW01017232">
    <property type="protein sequence ID" value="NWJ05191.1"/>
    <property type="molecule type" value="Genomic_DNA"/>
</dbReference>
<feature type="region of interest" description="Disordered" evidence="8">
    <location>
        <begin position="2419"/>
        <end position="2507"/>
    </location>
</feature>
<dbReference type="GO" id="GO:0046790">
    <property type="term" value="F:virion binding"/>
    <property type="evidence" value="ECO:0007669"/>
    <property type="project" value="UniProtKB-ARBA"/>
</dbReference>
<feature type="compositionally biased region" description="Low complexity" evidence="8">
    <location>
        <begin position="2152"/>
        <end position="2173"/>
    </location>
</feature>
<dbReference type="GO" id="GO:0002281">
    <property type="term" value="P:macrophage activation involved in immune response"/>
    <property type="evidence" value="ECO:0007669"/>
    <property type="project" value="UniProtKB-ARBA"/>
</dbReference>
<keyword evidence="5" id="KW-0325">Glycoprotein</keyword>
<dbReference type="InterPro" id="IPR002919">
    <property type="entry name" value="TIL_dom"/>
</dbReference>
<dbReference type="GO" id="GO:0005615">
    <property type="term" value="C:extracellular space"/>
    <property type="evidence" value="ECO:0007669"/>
    <property type="project" value="UniProtKB-ARBA"/>
</dbReference>
<dbReference type="PROSITE" id="PS51233">
    <property type="entry name" value="VWFD"/>
    <property type="match status" value="3"/>
</dbReference>
<dbReference type="PANTHER" id="PTHR11339">
    <property type="entry name" value="EXTRACELLULAR MATRIX GLYCOPROTEIN RELATED"/>
    <property type="match status" value="1"/>
</dbReference>
<dbReference type="Pfam" id="PF01826">
    <property type="entry name" value="TIL"/>
    <property type="match status" value="1"/>
</dbReference>
<feature type="region of interest" description="Disordered" evidence="8">
    <location>
        <begin position="2244"/>
        <end position="2380"/>
    </location>
</feature>
<evidence type="ECO:0000259" key="9">
    <source>
        <dbReference type="PROSITE" id="PS01225"/>
    </source>
</evidence>
<evidence type="ECO:0000313" key="12">
    <source>
        <dbReference type="Proteomes" id="UP000534426"/>
    </source>
</evidence>
<feature type="region of interest" description="Disordered" evidence="8">
    <location>
        <begin position="2149"/>
        <end position="2217"/>
    </location>
</feature>
<feature type="compositionally biased region" description="Low complexity" evidence="8">
    <location>
        <begin position="1671"/>
        <end position="1736"/>
    </location>
</feature>
<name>A0A7K4LKK2_9AVES</name>
<feature type="compositionally biased region" description="Low complexity" evidence="8">
    <location>
        <begin position="2116"/>
        <end position="2137"/>
    </location>
</feature>
<feature type="compositionally biased region" description="Low complexity" evidence="8">
    <location>
        <begin position="1324"/>
        <end position="1335"/>
    </location>
</feature>
<feature type="compositionally biased region" description="Low complexity" evidence="8">
    <location>
        <begin position="1622"/>
        <end position="1642"/>
    </location>
</feature>
<dbReference type="FunFam" id="2.10.25.10:FF:000414">
    <property type="entry name" value="von Willebrand factor"/>
    <property type="match status" value="1"/>
</dbReference>
<dbReference type="Pfam" id="PF00094">
    <property type="entry name" value="VWD"/>
    <property type="match status" value="4"/>
</dbReference>
<feature type="compositionally biased region" description="Low complexity" evidence="8">
    <location>
        <begin position="2070"/>
        <end position="2100"/>
    </location>
</feature>
<feature type="compositionally biased region" description="Low complexity" evidence="8">
    <location>
        <begin position="2034"/>
        <end position="2059"/>
    </location>
</feature>
<feature type="compositionally biased region" description="Low complexity" evidence="8">
    <location>
        <begin position="2419"/>
        <end position="2476"/>
    </location>
</feature>
<dbReference type="SMART" id="SM00216">
    <property type="entry name" value="VWD"/>
    <property type="match status" value="3"/>
</dbReference>
<keyword evidence="2" id="KW-0964">Secreted</keyword>
<dbReference type="InterPro" id="IPR006207">
    <property type="entry name" value="Cys_knot_C"/>
</dbReference>
<feature type="domain" description="VWFD" evidence="10">
    <location>
        <begin position="888"/>
        <end position="1060"/>
    </location>
</feature>
<feature type="compositionally biased region" description="Low complexity" evidence="8">
    <location>
        <begin position="2181"/>
        <end position="2217"/>
    </location>
</feature>
<proteinExistence type="predicted"/>
<evidence type="ECO:0000256" key="3">
    <source>
        <dbReference type="ARBA" id="ARBA00022737"/>
    </source>
</evidence>
<evidence type="ECO:0000256" key="4">
    <source>
        <dbReference type="ARBA" id="ARBA00023157"/>
    </source>
</evidence>
<dbReference type="FunFam" id="2.10.25.10:FF:000153">
    <property type="entry name" value="MUC5B isoform 1"/>
    <property type="match status" value="2"/>
</dbReference>